<dbReference type="InterPro" id="IPR005467">
    <property type="entry name" value="His_kinase_dom"/>
</dbReference>
<dbReference type="InterPro" id="IPR036890">
    <property type="entry name" value="HATPase_C_sf"/>
</dbReference>
<dbReference type="SUPFAM" id="SSF55874">
    <property type="entry name" value="ATPase domain of HSP90 chaperone/DNA topoisomerase II/histidine kinase"/>
    <property type="match status" value="1"/>
</dbReference>
<accession>A0ABW3SF79</accession>
<keyword evidence="5 10" id="KW-0418">Kinase</keyword>
<evidence type="ECO:0000256" key="1">
    <source>
        <dbReference type="ARBA" id="ARBA00000085"/>
    </source>
</evidence>
<keyword evidence="6" id="KW-0067">ATP-binding</keyword>
<name>A0ABW3SF79_9BACL</name>
<dbReference type="Proteomes" id="UP001597211">
    <property type="component" value="Unassembled WGS sequence"/>
</dbReference>
<feature type="transmembrane region" description="Helical" evidence="8">
    <location>
        <begin position="6"/>
        <end position="22"/>
    </location>
</feature>
<keyword evidence="8" id="KW-0472">Membrane</keyword>
<evidence type="ECO:0000256" key="2">
    <source>
        <dbReference type="ARBA" id="ARBA00012438"/>
    </source>
</evidence>
<dbReference type="InterPro" id="IPR003594">
    <property type="entry name" value="HATPase_dom"/>
</dbReference>
<dbReference type="GO" id="GO:0016301">
    <property type="term" value="F:kinase activity"/>
    <property type="evidence" value="ECO:0007669"/>
    <property type="project" value="UniProtKB-KW"/>
</dbReference>
<keyword evidence="8" id="KW-0812">Transmembrane</keyword>
<dbReference type="EC" id="2.7.13.3" evidence="2"/>
<gene>
    <name evidence="10" type="ORF">ACFQ2Z_19125</name>
</gene>
<dbReference type="Gene3D" id="3.30.565.10">
    <property type="entry name" value="Histidine kinase-like ATPase, C-terminal domain"/>
    <property type="match status" value="1"/>
</dbReference>
<comment type="catalytic activity">
    <reaction evidence="1">
        <text>ATP + protein L-histidine = ADP + protein N-phospho-L-histidine.</text>
        <dbReference type="EC" id="2.7.13.3"/>
    </reaction>
</comment>
<evidence type="ECO:0000256" key="8">
    <source>
        <dbReference type="SAM" id="Phobius"/>
    </source>
</evidence>
<evidence type="ECO:0000259" key="9">
    <source>
        <dbReference type="PROSITE" id="PS50109"/>
    </source>
</evidence>
<dbReference type="InterPro" id="IPR050736">
    <property type="entry name" value="Sensor_HK_Regulatory"/>
</dbReference>
<dbReference type="PRINTS" id="PR00344">
    <property type="entry name" value="BCTRLSENSOR"/>
</dbReference>
<dbReference type="RefSeq" id="WP_240270589.1">
    <property type="nucleotide sequence ID" value="NZ_JAKSXN010000050.1"/>
</dbReference>
<feature type="transmembrane region" description="Helical" evidence="8">
    <location>
        <begin position="168"/>
        <end position="188"/>
    </location>
</feature>
<protein>
    <recommendedName>
        <fullName evidence="2">histidine kinase</fullName>
        <ecNumber evidence="2">2.7.13.3</ecNumber>
    </recommendedName>
</protein>
<dbReference type="PANTHER" id="PTHR43711:SF26">
    <property type="entry name" value="SENSOR HISTIDINE KINASE RCSC"/>
    <property type="match status" value="1"/>
</dbReference>
<comment type="caution">
    <text evidence="10">The sequence shown here is derived from an EMBL/GenBank/DDBJ whole genome shotgun (WGS) entry which is preliminary data.</text>
</comment>
<dbReference type="SMART" id="SM00387">
    <property type="entry name" value="HATPase_c"/>
    <property type="match status" value="1"/>
</dbReference>
<dbReference type="PROSITE" id="PS50109">
    <property type="entry name" value="HIS_KIN"/>
    <property type="match status" value="1"/>
</dbReference>
<dbReference type="PANTHER" id="PTHR43711">
    <property type="entry name" value="TWO-COMPONENT HISTIDINE KINASE"/>
    <property type="match status" value="1"/>
</dbReference>
<keyword evidence="4" id="KW-0547">Nucleotide-binding</keyword>
<feature type="domain" description="Histidine kinase" evidence="9">
    <location>
        <begin position="254"/>
        <end position="465"/>
    </location>
</feature>
<organism evidence="10 11">
    <name type="scientific">Paenibacillus timonensis</name>
    <dbReference type="NCBI Taxonomy" id="225915"/>
    <lineage>
        <taxon>Bacteria</taxon>
        <taxon>Bacillati</taxon>
        <taxon>Bacillota</taxon>
        <taxon>Bacilli</taxon>
        <taxon>Bacillales</taxon>
        <taxon>Paenibacillaceae</taxon>
        <taxon>Paenibacillus</taxon>
    </lineage>
</organism>
<evidence type="ECO:0000256" key="4">
    <source>
        <dbReference type="ARBA" id="ARBA00022741"/>
    </source>
</evidence>
<feature type="transmembrane region" description="Helical" evidence="8">
    <location>
        <begin position="136"/>
        <end position="156"/>
    </location>
</feature>
<keyword evidence="3" id="KW-0808">Transferase</keyword>
<evidence type="ECO:0000256" key="6">
    <source>
        <dbReference type="ARBA" id="ARBA00022840"/>
    </source>
</evidence>
<dbReference type="Pfam" id="PF02518">
    <property type="entry name" value="HATPase_c"/>
    <property type="match status" value="1"/>
</dbReference>
<keyword evidence="8" id="KW-1133">Transmembrane helix</keyword>
<feature type="transmembrane region" description="Helical" evidence="8">
    <location>
        <begin position="29"/>
        <end position="49"/>
    </location>
</feature>
<evidence type="ECO:0000256" key="3">
    <source>
        <dbReference type="ARBA" id="ARBA00022679"/>
    </source>
</evidence>
<reference evidence="11" key="1">
    <citation type="journal article" date="2019" name="Int. J. Syst. Evol. Microbiol.">
        <title>The Global Catalogue of Microorganisms (GCM) 10K type strain sequencing project: providing services to taxonomists for standard genome sequencing and annotation.</title>
        <authorList>
            <consortium name="The Broad Institute Genomics Platform"/>
            <consortium name="The Broad Institute Genome Sequencing Center for Infectious Disease"/>
            <person name="Wu L."/>
            <person name="Ma J."/>
        </authorList>
    </citation>
    <scope>NUCLEOTIDE SEQUENCE [LARGE SCALE GENOMIC DNA]</scope>
    <source>
        <strain evidence="11">CCUG 48216</strain>
    </source>
</reference>
<evidence type="ECO:0000256" key="5">
    <source>
        <dbReference type="ARBA" id="ARBA00022777"/>
    </source>
</evidence>
<keyword evidence="7" id="KW-0902">Two-component regulatory system</keyword>
<feature type="transmembrane region" description="Helical" evidence="8">
    <location>
        <begin position="107"/>
        <end position="124"/>
    </location>
</feature>
<keyword evidence="11" id="KW-1185">Reference proteome</keyword>
<dbReference type="EMBL" id="JBHTKZ010000046">
    <property type="protein sequence ID" value="MFD1183457.1"/>
    <property type="molecule type" value="Genomic_DNA"/>
</dbReference>
<dbReference type="InterPro" id="IPR004358">
    <property type="entry name" value="Sig_transdc_His_kin-like_C"/>
</dbReference>
<feature type="transmembrane region" description="Helical" evidence="8">
    <location>
        <begin position="208"/>
        <end position="230"/>
    </location>
</feature>
<evidence type="ECO:0000313" key="10">
    <source>
        <dbReference type="EMBL" id="MFD1183457.1"/>
    </source>
</evidence>
<evidence type="ECO:0000313" key="11">
    <source>
        <dbReference type="Proteomes" id="UP001597211"/>
    </source>
</evidence>
<sequence>MKMFYILMFVSLWLLGGFFLFNRKKVANIWITLTILLGSSASYAFAMHLSIMPVWSEEPWLPQIVSRLLYLSTVVAMHIYFYTLPFVFCMGGLWLGGDMALRTKRGLSILLALGVFALLADHLMNEPWNSFDLDRFRWWDGIYIVLGCVFYYLAYVRERDPAVRSGRRRALLIPVVLLWAYTSDYLGFDALKMGWWSFDLKSNGMWQANFVVILGAVVMILFYTARYGFLGIKLKIERERLDHSLRTLTMGVSILNHSIKNEIQKIDYLAEKCSSLLRAGQNGKAAQTIEQVHGLTHHLLHMVNRIKEKAEDVELDESEQDVHDLVDSILDSARTLVENKPVVLSASHETDGLLLCDPVHVREMLSNMIRNALDALPNRGGAIALRTSSTRREFRIEVKDNGAGIPQEHLTKIFEPFFTTKKNAQNYGLGLSYCTSVMNKHGGSLTVVSEPGKGTVLVLHFPRYRFKARNRTQEKMARERHGVDHLNLS</sequence>
<evidence type="ECO:0000256" key="7">
    <source>
        <dbReference type="ARBA" id="ARBA00023012"/>
    </source>
</evidence>
<feature type="transmembrane region" description="Helical" evidence="8">
    <location>
        <begin position="69"/>
        <end position="95"/>
    </location>
</feature>
<proteinExistence type="predicted"/>